<dbReference type="Proteomes" id="UP000636755">
    <property type="component" value="Unassembled WGS sequence"/>
</dbReference>
<keyword evidence="1" id="KW-1133">Transmembrane helix</keyword>
<sequence>MLQVIISIIGLIIAVFVFALIADKFPSITNCIPLAIFIFVLLWGASICISYIAWWIGIIVAIVALIVYIIKKKKPLQMDNNEPIDNNQEDNNESK</sequence>
<feature type="transmembrane region" description="Helical" evidence="1">
    <location>
        <begin position="6"/>
        <end position="22"/>
    </location>
</feature>
<proteinExistence type="predicted"/>
<dbReference type="EMBL" id="JACOPS010000001">
    <property type="protein sequence ID" value="MBC5727719.1"/>
    <property type="molecule type" value="Genomic_DNA"/>
</dbReference>
<feature type="transmembrane region" description="Helical" evidence="1">
    <location>
        <begin position="29"/>
        <end position="46"/>
    </location>
</feature>
<evidence type="ECO:0000313" key="3">
    <source>
        <dbReference type="Proteomes" id="UP000636755"/>
    </source>
</evidence>
<accession>A0ABR7HJP2</accession>
<keyword evidence="1" id="KW-0472">Membrane</keyword>
<protein>
    <submittedName>
        <fullName evidence="2">Uncharacterized protein</fullName>
    </submittedName>
</protein>
<feature type="transmembrane region" description="Helical" evidence="1">
    <location>
        <begin position="52"/>
        <end position="70"/>
    </location>
</feature>
<gene>
    <name evidence="2" type="ORF">H8R91_04105</name>
</gene>
<name>A0ABR7HJP2_9FIRM</name>
<reference evidence="2 3" key="1">
    <citation type="submission" date="2020-08" db="EMBL/GenBank/DDBJ databases">
        <title>Genome public.</title>
        <authorList>
            <person name="Liu C."/>
            <person name="Sun Q."/>
        </authorList>
    </citation>
    <scope>NUCLEOTIDE SEQUENCE [LARGE SCALE GENOMIC DNA]</scope>
    <source>
        <strain evidence="2 3">NSJ-71</strain>
    </source>
</reference>
<keyword evidence="1" id="KW-0812">Transmembrane</keyword>
<organism evidence="2 3">
    <name type="scientific">Ruminococcus intestinalis</name>
    <dbReference type="NCBI Taxonomy" id="2763066"/>
    <lineage>
        <taxon>Bacteria</taxon>
        <taxon>Bacillati</taxon>
        <taxon>Bacillota</taxon>
        <taxon>Clostridia</taxon>
        <taxon>Eubacteriales</taxon>
        <taxon>Oscillospiraceae</taxon>
        <taxon>Ruminococcus</taxon>
    </lineage>
</organism>
<evidence type="ECO:0000256" key="1">
    <source>
        <dbReference type="SAM" id="Phobius"/>
    </source>
</evidence>
<comment type="caution">
    <text evidence="2">The sequence shown here is derived from an EMBL/GenBank/DDBJ whole genome shotgun (WGS) entry which is preliminary data.</text>
</comment>
<keyword evidence="3" id="KW-1185">Reference proteome</keyword>
<evidence type="ECO:0000313" key="2">
    <source>
        <dbReference type="EMBL" id="MBC5727719.1"/>
    </source>
</evidence>
<dbReference type="RefSeq" id="WP_186934955.1">
    <property type="nucleotide sequence ID" value="NZ_JACOPS010000001.1"/>
</dbReference>